<gene>
    <name evidence="1" type="ORF">GPM918_LOCUS42201</name>
    <name evidence="2" type="ORF">SRO942_LOCUS43398</name>
</gene>
<dbReference type="EMBL" id="CAJNOQ010034992">
    <property type="protein sequence ID" value="CAF1597582.1"/>
    <property type="molecule type" value="Genomic_DNA"/>
</dbReference>
<dbReference type="Proteomes" id="UP000663829">
    <property type="component" value="Unassembled WGS sequence"/>
</dbReference>
<dbReference type="Proteomes" id="UP000681722">
    <property type="component" value="Unassembled WGS sequence"/>
</dbReference>
<protein>
    <submittedName>
        <fullName evidence="1">Uncharacterized protein</fullName>
    </submittedName>
</protein>
<accession>A0A816AJA3</accession>
<dbReference type="OrthoDB" id="10040114at2759"/>
<dbReference type="AlphaFoldDB" id="A0A816AJA3"/>
<proteinExistence type="predicted"/>
<evidence type="ECO:0000313" key="2">
    <source>
        <dbReference type="EMBL" id="CAF4473031.1"/>
    </source>
</evidence>
<evidence type="ECO:0000313" key="3">
    <source>
        <dbReference type="Proteomes" id="UP000663829"/>
    </source>
</evidence>
<sequence length="116" mass="13001">MAEDFMRHIDAETAEAIAFYAIEEKLKKPDRSCSDFGIPSPASVRYSFQPKIINKEEGLRIEQEMYAMLNQDQRSAADAILGDYRKQSPTAGSCFFVDGPGVQETSTFITLCITYS</sequence>
<name>A0A816AJA3_9BILA</name>
<dbReference type="EMBL" id="CAJOBC010101317">
    <property type="protein sequence ID" value="CAF4473031.1"/>
    <property type="molecule type" value="Genomic_DNA"/>
</dbReference>
<keyword evidence="3" id="KW-1185">Reference proteome</keyword>
<reference evidence="1" key="1">
    <citation type="submission" date="2021-02" db="EMBL/GenBank/DDBJ databases">
        <authorList>
            <person name="Nowell W R."/>
        </authorList>
    </citation>
    <scope>NUCLEOTIDE SEQUENCE</scope>
</reference>
<evidence type="ECO:0000313" key="1">
    <source>
        <dbReference type="EMBL" id="CAF1597582.1"/>
    </source>
</evidence>
<comment type="caution">
    <text evidence="1">The sequence shown here is derived from an EMBL/GenBank/DDBJ whole genome shotgun (WGS) entry which is preliminary data.</text>
</comment>
<organism evidence="1 3">
    <name type="scientific">Didymodactylos carnosus</name>
    <dbReference type="NCBI Taxonomy" id="1234261"/>
    <lineage>
        <taxon>Eukaryota</taxon>
        <taxon>Metazoa</taxon>
        <taxon>Spiralia</taxon>
        <taxon>Gnathifera</taxon>
        <taxon>Rotifera</taxon>
        <taxon>Eurotatoria</taxon>
        <taxon>Bdelloidea</taxon>
        <taxon>Philodinida</taxon>
        <taxon>Philodinidae</taxon>
        <taxon>Didymodactylos</taxon>
    </lineage>
</organism>